<sequence length="195" mass="22355">SQIPPSSRRQSLALLRKEPCGSFCHSIFNLDSPDSIGRPLSPRLLKGWLYRATRLSTTRPSDRPHPPPRFASRRKLPVDYLRPRDSASPPTRFKDQKRKPGGACQKYGCQSHYLSSANCSGSGRNLAVTERSYQQRKREEFFAASFSFSYHLRLISSRQETKTLRGTELYSTFLQFDIYAPYTFSFVVCPYDPAF</sequence>
<name>A0A1L9UCR4_ASPBC</name>
<dbReference type="VEuPathDB" id="FungiDB:ASPBRDRAFT_657402"/>
<dbReference type="GeneID" id="93581066"/>
<dbReference type="AlphaFoldDB" id="A0A1L9UCR4"/>
<proteinExistence type="predicted"/>
<dbReference type="RefSeq" id="XP_067476711.1">
    <property type="nucleotide sequence ID" value="XM_067628578.1"/>
</dbReference>
<gene>
    <name evidence="2" type="ORF">ASPBRDRAFT_657402</name>
</gene>
<feature type="region of interest" description="Disordered" evidence="1">
    <location>
        <begin position="56"/>
        <end position="100"/>
    </location>
</feature>
<keyword evidence="3" id="KW-1185">Reference proteome</keyword>
<feature type="non-terminal residue" evidence="2">
    <location>
        <position position="1"/>
    </location>
</feature>
<evidence type="ECO:0000313" key="2">
    <source>
        <dbReference type="EMBL" id="OJJ69462.1"/>
    </source>
</evidence>
<evidence type="ECO:0000313" key="3">
    <source>
        <dbReference type="Proteomes" id="UP000184499"/>
    </source>
</evidence>
<protein>
    <submittedName>
        <fullName evidence="2">Uncharacterized protein</fullName>
    </submittedName>
</protein>
<organism evidence="2 3">
    <name type="scientific">Aspergillus brasiliensis (strain CBS 101740 / IMI 381727 / IBT 21946)</name>
    <dbReference type="NCBI Taxonomy" id="767769"/>
    <lineage>
        <taxon>Eukaryota</taxon>
        <taxon>Fungi</taxon>
        <taxon>Dikarya</taxon>
        <taxon>Ascomycota</taxon>
        <taxon>Pezizomycotina</taxon>
        <taxon>Eurotiomycetes</taxon>
        <taxon>Eurotiomycetidae</taxon>
        <taxon>Eurotiales</taxon>
        <taxon>Aspergillaceae</taxon>
        <taxon>Aspergillus</taxon>
        <taxon>Aspergillus subgen. Circumdati</taxon>
    </lineage>
</organism>
<accession>A0A1L9UCR4</accession>
<dbReference type="EMBL" id="KV878688">
    <property type="protein sequence ID" value="OJJ69462.1"/>
    <property type="molecule type" value="Genomic_DNA"/>
</dbReference>
<dbReference type="Proteomes" id="UP000184499">
    <property type="component" value="Unassembled WGS sequence"/>
</dbReference>
<reference evidence="3" key="1">
    <citation type="journal article" date="2017" name="Genome Biol.">
        <title>Comparative genomics reveals high biological diversity and specific adaptations in the industrially and medically important fungal genus Aspergillus.</title>
        <authorList>
            <person name="de Vries R.P."/>
            <person name="Riley R."/>
            <person name="Wiebenga A."/>
            <person name="Aguilar-Osorio G."/>
            <person name="Amillis S."/>
            <person name="Uchima C.A."/>
            <person name="Anderluh G."/>
            <person name="Asadollahi M."/>
            <person name="Askin M."/>
            <person name="Barry K."/>
            <person name="Battaglia E."/>
            <person name="Bayram O."/>
            <person name="Benocci T."/>
            <person name="Braus-Stromeyer S.A."/>
            <person name="Caldana C."/>
            <person name="Canovas D."/>
            <person name="Cerqueira G.C."/>
            <person name="Chen F."/>
            <person name="Chen W."/>
            <person name="Choi C."/>
            <person name="Clum A."/>
            <person name="Dos Santos R.A."/>
            <person name="Damasio A.R."/>
            <person name="Diallinas G."/>
            <person name="Emri T."/>
            <person name="Fekete E."/>
            <person name="Flipphi M."/>
            <person name="Freyberg S."/>
            <person name="Gallo A."/>
            <person name="Gournas C."/>
            <person name="Habgood R."/>
            <person name="Hainaut M."/>
            <person name="Harispe M.L."/>
            <person name="Henrissat B."/>
            <person name="Hilden K.S."/>
            <person name="Hope R."/>
            <person name="Hossain A."/>
            <person name="Karabika E."/>
            <person name="Karaffa L."/>
            <person name="Karanyi Z."/>
            <person name="Krasevec N."/>
            <person name="Kuo A."/>
            <person name="Kusch H."/>
            <person name="LaButti K."/>
            <person name="Lagendijk E.L."/>
            <person name="Lapidus A."/>
            <person name="Levasseur A."/>
            <person name="Lindquist E."/>
            <person name="Lipzen A."/>
            <person name="Logrieco A.F."/>
            <person name="MacCabe A."/>
            <person name="Maekelae M.R."/>
            <person name="Malavazi I."/>
            <person name="Melin P."/>
            <person name="Meyer V."/>
            <person name="Mielnichuk N."/>
            <person name="Miskei M."/>
            <person name="Molnar A.P."/>
            <person name="Mule G."/>
            <person name="Ngan C.Y."/>
            <person name="Orejas M."/>
            <person name="Orosz E."/>
            <person name="Ouedraogo J.P."/>
            <person name="Overkamp K.M."/>
            <person name="Park H.-S."/>
            <person name="Perrone G."/>
            <person name="Piumi F."/>
            <person name="Punt P.J."/>
            <person name="Ram A.F."/>
            <person name="Ramon A."/>
            <person name="Rauscher S."/>
            <person name="Record E."/>
            <person name="Riano-Pachon D.M."/>
            <person name="Robert V."/>
            <person name="Roehrig J."/>
            <person name="Ruller R."/>
            <person name="Salamov A."/>
            <person name="Salih N.S."/>
            <person name="Samson R.A."/>
            <person name="Sandor E."/>
            <person name="Sanguinetti M."/>
            <person name="Schuetze T."/>
            <person name="Sepcic K."/>
            <person name="Shelest E."/>
            <person name="Sherlock G."/>
            <person name="Sophianopoulou V."/>
            <person name="Squina F.M."/>
            <person name="Sun H."/>
            <person name="Susca A."/>
            <person name="Todd R.B."/>
            <person name="Tsang A."/>
            <person name="Unkles S.E."/>
            <person name="van de Wiele N."/>
            <person name="van Rossen-Uffink D."/>
            <person name="Oliveira J.V."/>
            <person name="Vesth T.C."/>
            <person name="Visser J."/>
            <person name="Yu J.-H."/>
            <person name="Zhou M."/>
            <person name="Andersen M.R."/>
            <person name="Archer D.B."/>
            <person name="Baker S.E."/>
            <person name="Benoit I."/>
            <person name="Brakhage A.A."/>
            <person name="Braus G.H."/>
            <person name="Fischer R."/>
            <person name="Frisvad J.C."/>
            <person name="Goldman G.H."/>
            <person name="Houbraken J."/>
            <person name="Oakley B."/>
            <person name="Pocsi I."/>
            <person name="Scazzocchio C."/>
            <person name="Seiboth B."/>
            <person name="vanKuyk P.A."/>
            <person name="Wortman J."/>
            <person name="Dyer P.S."/>
            <person name="Grigoriev I.V."/>
        </authorList>
    </citation>
    <scope>NUCLEOTIDE SEQUENCE [LARGE SCALE GENOMIC DNA]</scope>
    <source>
        <strain evidence="3">CBS 101740 / IMI 381727 / IBT 21946</strain>
    </source>
</reference>
<evidence type="ECO:0000256" key="1">
    <source>
        <dbReference type="SAM" id="MobiDB-lite"/>
    </source>
</evidence>